<gene>
    <name evidence="1" type="ORF">GGX14DRAFT_658105</name>
</gene>
<evidence type="ECO:0000313" key="1">
    <source>
        <dbReference type="EMBL" id="KAJ7223425.1"/>
    </source>
</evidence>
<reference evidence="1" key="1">
    <citation type="submission" date="2023-03" db="EMBL/GenBank/DDBJ databases">
        <title>Massive genome expansion in bonnet fungi (Mycena s.s.) driven by repeated elements and novel gene families across ecological guilds.</title>
        <authorList>
            <consortium name="Lawrence Berkeley National Laboratory"/>
            <person name="Harder C.B."/>
            <person name="Miyauchi S."/>
            <person name="Viragh M."/>
            <person name="Kuo A."/>
            <person name="Thoen E."/>
            <person name="Andreopoulos B."/>
            <person name="Lu D."/>
            <person name="Skrede I."/>
            <person name="Drula E."/>
            <person name="Henrissat B."/>
            <person name="Morin E."/>
            <person name="Kohler A."/>
            <person name="Barry K."/>
            <person name="LaButti K."/>
            <person name="Morin E."/>
            <person name="Salamov A."/>
            <person name="Lipzen A."/>
            <person name="Mereny Z."/>
            <person name="Hegedus B."/>
            <person name="Baldrian P."/>
            <person name="Stursova M."/>
            <person name="Weitz H."/>
            <person name="Taylor A."/>
            <person name="Grigoriev I.V."/>
            <person name="Nagy L.G."/>
            <person name="Martin F."/>
            <person name="Kauserud H."/>
        </authorList>
    </citation>
    <scope>NUCLEOTIDE SEQUENCE</scope>
    <source>
        <strain evidence="1">9144</strain>
    </source>
</reference>
<sequence length="298" mass="33841">MFTSSQIDLLEPDQVSKMIDSMSLVDYHDICTSGGRGYRYIPSRWDVSSPVKLGSVRAFLTTTYEKSIELAFTTAPPKSDSTPSWYCNNSLIMENGWTRVHSDMDLTHTNHSIYAVYSLATEWLSQANYIFSCLNVTLNRQRAVLVDFIWYDVILRHQDNISQGFLFLCPATDLRMDDGTMLQQLDSVAYWSLDPTGIERLSAEDAKDLGFPTIELKITAWGRSFNGRVYDGLREFHQAKGFNPDSQDVARHLGYPLYEVSSIIDPQFAFNGEYHSNDEDSITVSSGKIPNTHDIFSF</sequence>
<accession>A0AAD6YMF9</accession>
<evidence type="ECO:0000313" key="2">
    <source>
        <dbReference type="Proteomes" id="UP001219525"/>
    </source>
</evidence>
<keyword evidence="2" id="KW-1185">Reference proteome</keyword>
<dbReference type="AlphaFoldDB" id="A0AAD6YMF9"/>
<organism evidence="1 2">
    <name type="scientific">Mycena pura</name>
    <dbReference type="NCBI Taxonomy" id="153505"/>
    <lineage>
        <taxon>Eukaryota</taxon>
        <taxon>Fungi</taxon>
        <taxon>Dikarya</taxon>
        <taxon>Basidiomycota</taxon>
        <taxon>Agaricomycotina</taxon>
        <taxon>Agaricomycetes</taxon>
        <taxon>Agaricomycetidae</taxon>
        <taxon>Agaricales</taxon>
        <taxon>Marasmiineae</taxon>
        <taxon>Mycenaceae</taxon>
        <taxon>Mycena</taxon>
    </lineage>
</organism>
<dbReference type="Proteomes" id="UP001219525">
    <property type="component" value="Unassembled WGS sequence"/>
</dbReference>
<proteinExistence type="predicted"/>
<name>A0AAD6YMF9_9AGAR</name>
<comment type="caution">
    <text evidence="1">The sequence shown here is derived from an EMBL/GenBank/DDBJ whole genome shotgun (WGS) entry which is preliminary data.</text>
</comment>
<protein>
    <submittedName>
        <fullName evidence="1">Uncharacterized protein</fullName>
    </submittedName>
</protein>
<dbReference type="EMBL" id="JARJCW010000006">
    <property type="protein sequence ID" value="KAJ7223425.1"/>
    <property type="molecule type" value="Genomic_DNA"/>
</dbReference>